<evidence type="ECO:0000313" key="3">
    <source>
        <dbReference type="Proteomes" id="UP000199337"/>
    </source>
</evidence>
<feature type="domain" description="XdhC- CoxI" evidence="1">
    <location>
        <begin position="13"/>
        <end position="75"/>
    </location>
</feature>
<gene>
    <name evidence="2" type="ORF">SAMN05660649_01755</name>
</gene>
<protein>
    <submittedName>
        <fullName evidence="2">XdhC and CoxI family protein</fullName>
    </submittedName>
</protein>
<keyword evidence="3" id="KW-1185">Reference proteome</keyword>
<dbReference type="InterPro" id="IPR003777">
    <property type="entry name" value="XdhC_CoxI"/>
</dbReference>
<dbReference type="OrthoDB" id="2889025at2"/>
<dbReference type="STRING" id="341036.SAMN05660649_01755"/>
<dbReference type="PANTHER" id="PTHR30388">
    <property type="entry name" value="ALDEHYDE OXIDOREDUCTASE MOLYBDENUM COFACTOR ASSEMBLY PROTEIN"/>
    <property type="match status" value="1"/>
</dbReference>
<dbReference type="PANTHER" id="PTHR30388:SF6">
    <property type="entry name" value="XANTHINE DEHYDROGENASE SUBUNIT A-RELATED"/>
    <property type="match status" value="1"/>
</dbReference>
<proteinExistence type="predicted"/>
<dbReference type="RefSeq" id="WP_092470721.1">
    <property type="nucleotide sequence ID" value="NZ_FOOX01000005.1"/>
</dbReference>
<evidence type="ECO:0000259" key="1">
    <source>
        <dbReference type="Pfam" id="PF02625"/>
    </source>
</evidence>
<dbReference type="InterPro" id="IPR052698">
    <property type="entry name" value="MoCofactor_Util/Proc"/>
</dbReference>
<accession>A0A1I2S3H7</accession>
<name>A0A1I2S3H7_9FIRM</name>
<reference evidence="3" key="1">
    <citation type="submission" date="2016-10" db="EMBL/GenBank/DDBJ databases">
        <authorList>
            <person name="Varghese N."/>
            <person name="Submissions S."/>
        </authorList>
    </citation>
    <scope>NUCLEOTIDE SEQUENCE [LARGE SCALE GENOMIC DNA]</scope>
    <source>
        <strain evidence="3">DSM 17038</strain>
    </source>
</reference>
<dbReference type="AlphaFoldDB" id="A0A1I2S3H7"/>
<evidence type="ECO:0000313" key="2">
    <source>
        <dbReference type="EMBL" id="SFG47358.1"/>
    </source>
</evidence>
<sequence>MNKKILENIVNILKNNKKAALITLCQTSGSTPRKAGAKMLVFPNGKTIGTIGGGQLEYLAVQKAREVIDKKKPILFERDLVDEGMICGGNGVIYIEFIGRL</sequence>
<dbReference type="Pfam" id="PF02625">
    <property type="entry name" value="XdhC_CoxI"/>
    <property type="match status" value="1"/>
</dbReference>
<organism evidence="2 3">
    <name type="scientific">Desulfotruncus arcticus DSM 17038</name>
    <dbReference type="NCBI Taxonomy" id="1121424"/>
    <lineage>
        <taxon>Bacteria</taxon>
        <taxon>Bacillati</taxon>
        <taxon>Bacillota</taxon>
        <taxon>Clostridia</taxon>
        <taxon>Eubacteriales</taxon>
        <taxon>Desulfallaceae</taxon>
        <taxon>Desulfotruncus</taxon>
    </lineage>
</organism>
<dbReference type="Proteomes" id="UP000199337">
    <property type="component" value="Unassembled WGS sequence"/>
</dbReference>
<dbReference type="EMBL" id="FOOX01000005">
    <property type="protein sequence ID" value="SFG47358.1"/>
    <property type="molecule type" value="Genomic_DNA"/>
</dbReference>